<reference evidence="2 3" key="1">
    <citation type="submission" date="2018-11" db="EMBL/GenBank/DDBJ databases">
        <title>Genome sequencing and assembly of Clostridium tagluense strain A121.</title>
        <authorList>
            <person name="Murakami T."/>
            <person name="Segawa T."/>
            <person name="Shcherbakova V.A."/>
            <person name="Mori H."/>
            <person name="Yoshimura Y."/>
        </authorList>
    </citation>
    <scope>NUCLEOTIDE SEQUENCE [LARGE SCALE GENOMIC DNA]</scope>
    <source>
        <strain evidence="2 3">A121</strain>
    </source>
</reference>
<feature type="transmembrane region" description="Helical" evidence="1">
    <location>
        <begin position="54"/>
        <end position="71"/>
    </location>
</feature>
<dbReference type="Proteomes" id="UP000287872">
    <property type="component" value="Unassembled WGS sequence"/>
</dbReference>
<gene>
    <name evidence="2" type="ORF">Ctaglu_14280</name>
</gene>
<keyword evidence="1" id="KW-0812">Transmembrane</keyword>
<dbReference type="AlphaFoldDB" id="A0A401UJW9"/>
<keyword evidence="3" id="KW-1185">Reference proteome</keyword>
<protein>
    <submittedName>
        <fullName evidence="2">Uncharacterized protein</fullName>
    </submittedName>
</protein>
<dbReference type="RefSeq" id="WP_124999569.1">
    <property type="nucleotide sequence ID" value="NZ_BHYK01000006.1"/>
</dbReference>
<evidence type="ECO:0000313" key="3">
    <source>
        <dbReference type="Proteomes" id="UP000287872"/>
    </source>
</evidence>
<dbReference type="EMBL" id="BHYK01000006">
    <property type="protein sequence ID" value="GCD09805.1"/>
    <property type="molecule type" value="Genomic_DNA"/>
</dbReference>
<keyword evidence="1" id="KW-1133">Transmembrane helix</keyword>
<organism evidence="2 3">
    <name type="scientific">Clostridium tagluense</name>
    <dbReference type="NCBI Taxonomy" id="360422"/>
    <lineage>
        <taxon>Bacteria</taxon>
        <taxon>Bacillati</taxon>
        <taxon>Bacillota</taxon>
        <taxon>Clostridia</taxon>
        <taxon>Eubacteriales</taxon>
        <taxon>Clostridiaceae</taxon>
        <taxon>Clostridium</taxon>
    </lineage>
</organism>
<comment type="caution">
    <text evidence="2">The sequence shown here is derived from an EMBL/GenBank/DDBJ whole genome shotgun (WGS) entry which is preliminary data.</text>
</comment>
<sequence length="83" mass="8874">MSKKRCCGVQAVNSCCGVQPVNSCGVQSLCSNPICALIILIILQRTCLLENKNAFILILLFLGFCFCRRPVAAVNACSKSCGC</sequence>
<proteinExistence type="predicted"/>
<keyword evidence="1" id="KW-0472">Membrane</keyword>
<accession>A0A401UJW9</accession>
<evidence type="ECO:0000256" key="1">
    <source>
        <dbReference type="SAM" id="Phobius"/>
    </source>
</evidence>
<evidence type="ECO:0000313" key="2">
    <source>
        <dbReference type="EMBL" id="GCD09805.1"/>
    </source>
</evidence>
<name>A0A401UJW9_9CLOT</name>